<dbReference type="InterPro" id="IPR011990">
    <property type="entry name" value="TPR-like_helical_dom_sf"/>
</dbReference>
<dbReference type="EMBL" id="JAUQOO010000005">
    <property type="protein sequence ID" value="MDO7926784.1"/>
    <property type="molecule type" value="Genomic_DNA"/>
</dbReference>
<sequence length="339" mass="37087">MALNLKKKRFLALIAFTASGLSLFHGNANAHECPNDKFDLFLKVFSTAPEVQQRLAKNTIKILELKSTSPSGKLEPHTIEVANADLTLPLMAPIYFDRAEGVTIEEKDNSHVNIIDKRAGNSNIKIFSFTRESCWMLAKIEDWSIRDNYLSVTETPTMNRIESLCYQRAKSFLNLGEGQLYPLTAEFFEAALENYLCSAASGDPQASLDAAGLSLSGMAPQLETSKVEALFKTAATTLAEGALGLSTFYCYGNNTGADGTCQHPALAEKELIRAATMGSVNAINYLGYSFETGELATKDVPRAMACYRLAAEQGDQVASSNWQRLKMQVSDAPASRKCY</sequence>
<name>A0ABT9CMQ5_9PSED</name>
<organism evidence="2 3">
    <name type="scientific">Pseudomonas serbiensis</name>
    <dbReference type="NCBI Taxonomy" id="3064350"/>
    <lineage>
        <taxon>Bacteria</taxon>
        <taxon>Pseudomonadati</taxon>
        <taxon>Pseudomonadota</taxon>
        <taxon>Gammaproteobacteria</taxon>
        <taxon>Pseudomonadales</taxon>
        <taxon>Pseudomonadaceae</taxon>
        <taxon>Pseudomonas</taxon>
    </lineage>
</organism>
<keyword evidence="3" id="KW-1185">Reference proteome</keyword>
<keyword evidence="1" id="KW-0732">Signal</keyword>
<protein>
    <submittedName>
        <fullName evidence="2">Sel1 repeat family protein</fullName>
    </submittedName>
</protein>
<proteinExistence type="predicted"/>
<dbReference type="Proteomes" id="UP001223016">
    <property type="component" value="Unassembled WGS sequence"/>
</dbReference>
<feature type="signal peptide" evidence="1">
    <location>
        <begin position="1"/>
        <end position="30"/>
    </location>
</feature>
<dbReference type="Gene3D" id="1.25.40.10">
    <property type="entry name" value="Tetratricopeptide repeat domain"/>
    <property type="match status" value="1"/>
</dbReference>
<evidence type="ECO:0000256" key="1">
    <source>
        <dbReference type="SAM" id="SignalP"/>
    </source>
</evidence>
<dbReference type="SMART" id="SM00671">
    <property type="entry name" value="SEL1"/>
    <property type="match status" value="1"/>
</dbReference>
<dbReference type="SUPFAM" id="SSF81901">
    <property type="entry name" value="HCP-like"/>
    <property type="match status" value="1"/>
</dbReference>
<dbReference type="RefSeq" id="WP_304574533.1">
    <property type="nucleotide sequence ID" value="NZ_JAUQOO010000005.1"/>
</dbReference>
<reference evidence="2 3" key="1">
    <citation type="submission" date="2023-07" db="EMBL/GenBank/DDBJ databases">
        <title>Identification of four novel Pseudomonas species associated with bacterial leaf spot of cucurbits.</title>
        <authorList>
            <person name="Fullem K.R."/>
        </authorList>
    </citation>
    <scope>NUCLEOTIDE SEQUENCE [LARGE SCALE GENOMIC DNA]</scope>
    <source>
        <strain evidence="2 3">KFB 138</strain>
    </source>
</reference>
<gene>
    <name evidence="2" type="ORF">Q6A51_08355</name>
</gene>
<comment type="caution">
    <text evidence="2">The sequence shown here is derived from an EMBL/GenBank/DDBJ whole genome shotgun (WGS) entry which is preliminary data.</text>
</comment>
<evidence type="ECO:0000313" key="2">
    <source>
        <dbReference type="EMBL" id="MDO7926784.1"/>
    </source>
</evidence>
<accession>A0ABT9CMQ5</accession>
<dbReference type="InterPro" id="IPR006597">
    <property type="entry name" value="Sel1-like"/>
</dbReference>
<evidence type="ECO:0000313" key="3">
    <source>
        <dbReference type="Proteomes" id="UP001223016"/>
    </source>
</evidence>
<feature type="chain" id="PRO_5045096849" evidence="1">
    <location>
        <begin position="31"/>
        <end position="339"/>
    </location>
</feature>